<dbReference type="AlphaFoldDB" id="A0A1T4X8U5"/>
<dbReference type="Proteomes" id="UP000189735">
    <property type="component" value="Unassembled WGS sequence"/>
</dbReference>
<proteinExistence type="predicted"/>
<dbReference type="RefSeq" id="WP_139368583.1">
    <property type="nucleotide sequence ID" value="NZ_FUYG01000002.1"/>
</dbReference>
<name>A0A1T4X8U5_9MICO</name>
<gene>
    <name evidence="2" type="ORF">SAMN06295879_0842</name>
</gene>
<sequence length="87" mass="9425">MRRFTQDATRLAFARQRVVTGRDSIGGRRDEADLLQAVAADRALLLASGPQAPASTAPQHYPQPADPTQPFDQYGAPRQSQQGPPVI</sequence>
<dbReference type="EMBL" id="FUYG01000002">
    <property type="protein sequence ID" value="SKA85869.1"/>
    <property type="molecule type" value="Genomic_DNA"/>
</dbReference>
<evidence type="ECO:0000256" key="1">
    <source>
        <dbReference type="SAM" id="MobiDB-lite"/>
    </source>
</evidence>
<reference evidence="3" key="1">
    <citation type="submission" date="2017-02" db="EMBL/GenBank/DDBJ databases">
        <authorList>
            <person name="Varghese N."/>
            <person name="Submissions S."/>
        </authorList>
    </citation>
    <scope>NUCLEOTIDE SEQUENCE [LARGE SCALE GENOMIC DNA]</scope>
    <source>
        <strain evidence="3">VKM Ac-2052</strain>
    </source>
</reference>
<feature type="compositionally biased region" description="Polar residues" evidence="1">
    <location>
        <begin position="78"/>
        <end position="87"/>
    </location>
</feature>
<evidence type="ECO:0000313" key="2">
    <source>
        <dbReference type="EMBL" id="SKA85869.1"/>
    </source>
</evidence>
<evidence type="ECO:0000313" key="3">
    <source>
        <dbReference type="Proteomes" id="UP000189735"/>
    </source>
</evidence>
<protein>
    <submittedName>
        <fullName evidence="2">Uncharacterized protein</fullName>
    </submittedName>
</protein>
<accession>A0A1T4X8U5</accession>
<organism evidence="2 3">
    <name type="scientific">Agreia bicolorata</name>
    <dbReference type="NCBI Taxonomy" id="110935"/>
    <lineage>
        <taxon>Bacteria</taxon>
        <taxon>Bacillati</taxon>
        <taxon>Actinomycetota</taxon>
        <taxon>Actinomycetes</taxon>
        <taxon>Micrococcales</taxon>
        <taxon>Microbacteriaceae</taxon>
        <taxon>Agreia</taxon>
    </lineage>
</organism>
<feature type="region of interest" description="Disordered" evidence="1">
    <location>
        <begin position="49"/>
        <end position="87"/>
    </location>
</feature>